<accession>A0A852VTV2</accession>
<dbReference type="Proteomes" id="UP000554054">
    <property type="component" value="Unassembled WGS sequence"/>
</dbReference>
<evidence type="ECO:0000313" key="2">
    <source>
        <dbReference type="Proteomes" id="UP000554054"/>
    </source>
</evidence>
<organism evidence="1 2">
    <name type="scientific">Janibacter cremeus</name>
    <dbReference type="NCBI Taxonomy" id="1285192"/>
    <lineage>
        <taxon>Bacteria</taxon>
        <taxon>Bacillati</taxon>
        <taxon>Actinomycetota</taxon>
        <taxon>Actinomycetes</taxon>
        <taxon>Micrococcales</taxon>
        <taxon>Intrasporangiaceae</taxon>
        <taxon>Janibacter</taxon>
    </lineage>
</organism>
<protein>
    <submittedName>
        <fullName evidence="1">Uncharacterized protein</fullName>
    </submittedName>
</protein>
<keyword evidence="2" id="KW-1185">Reference proteome</keyword>
<evidence type="ECO:0000313" key="1">
    <source>
        <dbReference type="EMBL" id="NYF98093.1"/>
    </source>
</evidence>
<dbReference type="EMBL" id="JACCAE010000001">
    <property type="protein sequence ID" value="NYF98093.1"/>
    <property type="molecule type" value="Genomic_DNA"/>
</dbReference>
<proteinExistence type="predicted"/>
<sequence>MHRDRHDHEPDHTAELTKLRARLYAPELSALEAAAMLAAVELLRAHEQGRFEICDNSYCISLLSLCLGTPFEAVHDEALDECSCCCHHA</sequence>
<gene>
    <name evidence="1" type="ORF">BJY20_001485</name>
</gene>
<dbReference type="RefSeq" id="WP_185990943.1">
    <property type="nucleotide sequence ID" value="NZ_JACCAE010000001.1"/>
</dbReference>
<comment type="caution">
    <text evidence="1">The sequence shown here is derived from an EMBL/GenBank/DDBJ whole genome shotgun (WGS) entry which is preliminary data.</text>
</comment>
<name>A0A852VTV2_9MICO</name>
<dbReference type="AlphaFoldDB" id="A0A852VTV2"/>
<reference evidence="1 2" key="1">
    <citation type="submission" date="2020-07" db="EMBL/GenBank/DDBJ databases">
        <title>Sequencing the genomes of 1000 actinobacteria strains.</title>
        <authorList>
            <person name="Klenk H.-P."/>
        </authorList>
    </citation>
    <scope>NUCLEOTIDE SEQUENCE [LARGE SCALE GENOMIC DNA]</scope>
    <source>
        <strain evidence="1 2">DSM 26154</strain>
    </source>
</reference>